<dbReference type="OrthoDB" id="2536450at2759"/>
<feature type="compositionally biased region" description="Polar residues" evidence="1">
    <location>
        <begin position="179"/>
        <end position="208"/>
    </location>
</feature>
<dbReference type="InterPro" id="IPR056146">
    <property type="entry name" value="DUF7729"/>
</dbReference>
<evidence type="ECO:0000256" key="1">
    <source>
        <dbReference type="SAM" id="MobiDB-lite"/>
    </source>
</evidence>
<dbReference type="Proteomes" id="UP000615446">
    <property type="component" value="Unassembled WGS sequence"/>
</dbReference>
<protein>
    <recommendedName>
        <fullName evidence="2">DUF7729 domain-containing protein</fullName>
    </recommendedName>
</protein>
<dbReference type="EMBL" id="BEXD01004310">
    <property type="protein sequence ID" value="GBC09538.1"/>
    <property type="molecule type" value="Genomic_DNA"/>
</dbReference>
<feature type="compositionally biased region" description="Low complexity" evidence="1">
    <location>
        <begin position="169"/>
        <end position="178"/>
    </location>
</feature>
<feature type="region of interest" description="Disordered" evidence="1">
    <location>
        <begin position="114"/>
        <end position="208"/>
    </location>
</feature>
<reference evidence="4" key="2">
    <citation type="submission" date="2019-10" db="EMBL/GenBank/DDBJ databases">
        <title>Conservation and host-specific expression of non-tandemly repeated heterogenous ribosome RNA gene in arbuscular mycorrhizal fungi.</title>
        <authorList>
            <person name="Maeda T."/>
            <person name="Kobayashi Y."/>
            <person name="Nakagawa T."/>
            <person name="Ezawa T."/>
            <person name="Yamaguchi K."/>
            <person name="Bino T."/>
            <person name="Nishimoto Y."/>
            <person name="Shigenobu S."/>
            <person name="Kawaguchi M."/>
        </authorList>
    </citation>
    <scope>NUCLEOTIDE SEQUENCE</scope>
    <source>
        <strain evidence="4">HR1</strain>
    </source>
</reference>
<reference evidence="3 5" key="1">
    <citation type="submission" date="2017-11" db="EMBL/GenBank/DDBJ databases">
        <title>The genome of Rhizophagus clarus HR1 reveals common genetic basis of auxotrophy among arbuscular mycorrhizal fungi.</title>
        <authorList>
            <person name="Kobayashi Y."/>
        </authorList>
    </citation>
    <scope>NUCLEOTIDE SEQUENCE [LARGE SCALE GENOMIC DNA]</scope>
    <source>
        <strain evidence="3 5">HR1</strain>
    </source>
</reference>
<feature type="domain" description="DUF7729" evidence="2">
    <location>
        <begin position="22"/>
        <end position="109"/>
    </location>
</feature>
<dbReference type="Proteomes" id="UP000247702">
    <property type="component" value="Unassembled WGS sequence"/>
</dbReference>
<comment type="caution">
    <text evidence="3">The sequence shown here is derived from an EMBL/GenBank/DDBJ whole genome shotgun (WGS) entry which is preliminary data.</text>
</comment>
<name>A0A2Z6S2C2_9GLOM</name>
<evidence type="ECO:0000259" key="2">
    <source>
        <dbReference type="Pfam" id="PF24855"/>
    </source>
</evidence>
<sequence length="307" mass="33300">MFTIIASIPQLLPSAQKDPETKIDFLAQLIQQTCILPKCSSSLVQSIALRLKENCSQDLLRNNVMATLNILLFSHYEPIQELTCKRDLSEKYNPYCILETIVNIANSTALNKRHTHNNLTPTSVTNPDPTITEAAVDPPSLPSSPSSETAVNPPTSPSSETAVNPPTSPTSETNTNQPIPSTAVNDGNDNNSTFPISQESPPSQTSQDISSLFRTLESLPNSIVCTNCNKAMVSVILKYLNENPTALNGTQIQPTMIQQGSQALELKCGSSFLDGTTPNTISSSSKSLNSYIYNFIGIFIIEILLLL</sequence>
<feature type="compositionally biased region" description="Polar residues" evidence="1">
    <location>
        <begin position="117"/>
        <end position="129"/>
    </location>
</feature>
<dbReference type="EMBL" id="BLAL01000285">
    <property type="protein sequence ID" value="GET00202.1"/>
    <property type="molecule type" value="Genomic_DNA"/>
</dbReference>
<organism evidence="3 5">
    <name type="scientific">Rhizophagus clarus</name>
    <dbReference type="NCBI Taxonomy" id="94130"/>
    <lineage>
        <taxon>Eukaryota</taxon>
        <taxon>Fungi</taxon>
        <taxon>Fungi incertae sedis</taxon>
        <taxon>Mucoromycota</taxon>
        <taxon>Glomeromycotina</taxon>
        <taxon>Glomeromycetes</taxon>
        <taxon>Glomerales</taxon>
        <taxon>Glomeraceae</taxon>
        <taxon>Rhizophagus</taxon>
    </lineage>
</organism>
<proteinExistence type="predicted"/>
<gene>
    <name evidence="4" type="ORF">RCL2_002667200</name>
    <name evidence="3" type="ORF">RclHR1_08960005</name>
</gene>
<dbReference type="AlphaFoldDB" id="A0A2Z6S2C2"/>
<evidence type="ECO:0000313" key="3">
    <source>
        <dbReference type="EMBL" id="GBC09538.1"/>
    </source>
</evidence>
<evidence type="ECO:0000313" key="4">
    <source>
        <dbReference type="EMBL" id="GET00202.1"/>
    </source>
</evidence>
<feature type="compositionally biased region" description="Polar residues" evidence="1">
    <location>
        <begin position="148"/>
        <end position="162"/>
    </location>
</feature>
<keyword evidence="5" id="KW-1185">Reference proteome</keyword>
<evidence type="ECO:0000313" key="5">
    <source>
        <dbReference type="Proteomes" id="UP000247702"/>
    </source>
</evidence>
<accession>A0A2Z6S2C2</accession>
<dbReference type="Pfam" id="PF24855">
    <property type="entry name" value="DUF7729"/>
    <property type="match status" value="1"/>
</dbReference>